<dbReference type="Pfam" id="PF00583">
    <property type="entry name" value="Acetyltransf_1"/>
    <property type="match status" value="1"/>
</dbReference>
<dbReference type="EMBL" id="BORW01000007">
    <property type="protein sequence ID" value="GIO67085.1"/>
    <property type="molecule type" value="Genomic_DNA"/>
</dbReference>
<comment type="caution">
    <text evidence="2">The sequence shown here is derived from an EMBL/GenBank/DDBJ whole genome shotgun (WGS) entry which is preliminary data.</text>
</comment>
<evidence type="ECO:0000259" key="1">
    <source>
        <dbReference type="PROSITE" id="PS51186"/>
    </source>
</evidence>
<evidence type="ECO:0000313" key="2">
    <source>
        <dbReference type="EMBL" id="GIO67085.1"/>
    </source>
</evidence>
<sequence>MILIPSTPKLFSEEVIILNSDPFFNRVSKEKDVFTEEEIREEIQEGRNMGAERFVIQDGDRYVGVLELLMNNPKDGYPWLGLLQIRKSFQGQGYGRRAMDLFYDIMKERGVKTFRLGVIAENEPGHRFWKGQGMAPVKSVINQDGKEIIVYQKDIV</sequence>
<organism evidence="2 3">
    <name type="scientific">Paenibacillus cookii</name>
    <dbReference type="NCBI Taxonomy" id="157839"/>
    <lineage>
        <taxon>Bacteria</taxon>
        <taxon>Bacillati</taxon>
        <taxon>Bacillota</taxon>
        <taxon>Bacilli</taxon>
        <taxon>Bacillales</taxon>
        <taxon>Paenibacillaceae</taxon>
        <taxon>Paenibacillus</taxon>
    </lineage>
</organism>
<name>A0ABQ4LUY6_9BACL</name>
<evidence type="ECO:0000313" key="3">
    <source>
        <dbReference type="Proteomes" id="UP000680638"/>
    </source>
</evidence>
<keyword evidence="3" id="KW-1185">Reference proteome</keyword>
<dbReference type="CDD" id="cd04301">
    <property type="entry name" value="NAT_SF"/>
    <property type="match status" value="1"/>
</dbReference>
<dbReference type="InterPro" id="IPR016181">
    <property type="entry name" value="Acyl_CoA_acyltransferase"/>
</dbReference>
<dbReference type="PROSITE" id="PS51186">
    <property type="entry name" value="GNAT"/>
    <property type="match status" value="1"/>
</dbReference>
<accession>A0ABQ4LUY6</accession>
<protein>
    <recommendedName>
        <fullName evidence="1">N-acetyltransferase domain-containing protein</fullName>
    </recommendedName>
</protein>
<gene>
    <name evidence="2" type="ORF">J21TS3_19060</name>
</gene>
<dbReference type="SUPFAM" id="SSF55729">
    <property type="entry name" value="Acyl-CoA N-acyltransferases (Nat)"/>
    <property type="match status" value="1"/>
</dbReference>
<dbReference type="RefSeq" id="WP_081992205.1">
    <property type="nucleotide sequence ID" value="NZ_BORW01000007.1"/>
</dbReference>
<dbReference type="InterPro" id="IPR000182">
    <property type="entry name" value="GNAT_dom"/>
</dbReference>
<reference evidence="2 3" key="1">
    <citation type="submission" date="2021-03" db="EMBL/GenBank/DDBJ databases">
        <title>Antimicrobial resistance genes in bacteria isolated from Japanese honey, and their potential for conferring macrolide and lincosamide resistance in the American foulbrood pathogen Paenibacillus larvae.</title>
        <authorList>
            <person name="Okamoto M."/>
            <person name="Kumagai M."/>
            <person name="Kanamori H."/>
            <person name="Takamatsu D."/>
        </authorList>
    </citation>
    <scope>NUCLEOTIDE SEQUENCE [LARGE SCALE GENOMIC DNA]</scope>
    <source>
        <strain evidence="2 3">J21TS3</strain>
    </source>
</reference>
<dbReference type="Gene3D" id="3.40.630.30">
    <property type="match status" value="1"/>
</dbReference>
<proteinExistence type="predicted"/>
<feature type="domain" description="N-acetyltransferase" evidence="1">
    <location>
        <begin position="13"/>
        <end position="156"/>
    </location>
</feature>
<dbReference type="Proteomes" id="UP000680638">
    <property type="component" value="Unassembled WGS sequence"/>
</dbReference>